<name>A0A059XV37_9BACT</name>
<dbReference type="Proteomes" id="UP000027059">
    <property type="component" value="Chromosome"/>
</dbReference>
<dbReference type="OrthoDB" id="9760627at2"/>
<reference evidence="1 2" key="2">
    <citation type="journal article" date="2015" name="Biomed. Res. Int.">
        <title>Effects of Arsenite Resistance on the Growth and Functional Gene Expression of Leptospirillum ferriphilum and Acidithiobacillus thiooxidans in Pure Culture and Coculture.</title>
        <authorList>
            <person name="Jiang H."/>
            <person name="Liang Y."/>
            <person name="Yin H."/>
            <person name="Xiao Y."/>
            <person name="Guo X."/>
            <person name="Xu Y."/>
            <person name="Hu Q."/>
            <person name="Liu H."/>
            <person name="Liu X."/>
        </authorList>
    </citation>
    <scope>NUCLEOTIDE SEQUENCE [LARGE SCALE GENOMIC DNA]</scope>
    <source>
        <strain evidence="1 2">YSK</strain>
    </source>
</reference>
<dbReference type="PANTHER" id="PTHR42307:SF2">
    <property type="entry name" value="PUP DEAMIDASE_DEPUPYLASE"/>
    <property type="match status" value="1"/>
</dbReference>
<reference evidence="2" key="1">
    <citation type="submission" date="2014-02" db="EMBL/GenBank/DDBJ databases">
        <title>Complete genome sequence and comparative genomic analysis of the nitrogen-fixing bacterium Leptospirillum ferriphilum YSK.</title>
        <authorList>
            <person name="Guo X."/>
            <person name="Yin H."/>
            <person name="Liang Y."/>
            <person name="Hu Q."/>
            <person name="Ma L."/>
            <person name="Xiao Y."/>
            <person name="Zhang X."/>
            <person name="Qiu G."/>
            <person name="Liu X."/>
        </authorList>
    </citation>
    <scope>NUCLEOTIDE SEQUENCE [LARGE SCALE GENOMIC DNA]</scope>
    <source>
        <strain evidence="2">YSK</strain>
    </source>
</reference>
<dbReference type="RefSeq" id="WP_038505885.1">
    <property type="nucleotide sequence ID" value="NZ_CP007243.1"/>
</dbReference>
<dbReference type="GO" id="GO:0010498">
    <property type="term" value="P:proteasomal protein catabolic process"/>
    <property type="evidence" value="ECO:0007669"/>
    <property type="project" value="InterPro"/>
</dbReference>
<proteinExistence type="predicted"/>
<sequence length="511" mass="59024">MTDFSVVMGIETEYGIVRNDLKESDPVIESMELVRSYQSADLTGWLYQGEDPSLDARGFRVDNLAQDEEEKAFTRSDYKRFFSFHEMKSDRILSNGGRFYNDHTHPEFSTPESSSIMELLHYDRAGLDILRLAKKERERLLGGDGLLSLYRNNTDYHGHSYGCHENYLLPRDIPFDRIVQVCVPFLVARTILLGAGKYGYESSEKRGIVRYQASQRADFIETLVSVDTMHGRPLVNSRDEPHADRTLFRRLHLILGDANMSEWQTAMKLGMTRLVLRDLLLGGWKPKISLEDPVGAIRMVSRGLRDQPLLRLEAGQWTAIDILEYYADSLEDMKVIRDPEDQWVLSEWRSSIESFRSDPSRLSDRIDWIAKENLLSRFREEENLSDDDPWLQSLDLEYHNIDPEQGLFFALEESGEILRLSEESSVREAMTDPPHRGRPPVRHAIIRRFPDDVVEAGWEKIRFRSGEVVVLPLFQTFGEEEISRLVGHIGRLSSPLEIPGVIRHYTERTNS</sequence>
<evidence type="ECO:0000313" key="1">
    <source>
        <dbReference type="EMBL" id="AIA30965.1"/>
    </source>
</evidence>
<dbReference type="EMBL" id="CP007243">
    <property type="protein sequence ID" value="AIA30965.1"/>
    <property type="molecule type" value="Genomic_DNA"/>
</dbReference>
<gene>
    <name evidence="1" type="ORF">Y981_10045</name>
</gene>
<accession>A0A059XV37</accession>
<dbReference type="GO" id="GO:0000502">
    <property type="term" value="C:proteasome complex"/>
    <property type="evidence" value="ECO:0007669"/>
    <property type="project" value="UniProtKB-KW"/>
</dbReference>
<dbReference type="GO" id="GO:0070490">
    <property type="term" value="P:protein pupylation"/>
    <property type="evidence" value="ECO:0007669"/>
    <property type="project" value="TreeGrafter"/>
</dbReference>
<keyword evidence="1" id="KW-0647">Proteasome</keyword>
<dbReference type="PANTHER" id="PTHR42307">
    <property type="entry name" value="PUP DEAMIDASE/DEPUPYLASE"/>
    <property type="match status" value="1"/>
</dbReference>
<evidence type="ECO:0000313" key="2">
    <source>
        <dbReference type="Proteomes" id="UP000027059"/>
    </source>
</evidence>
<dbReference type="GO" id="GO:0019941">
    <property type="term" value="P:modification-dependent protein catabolic process"/>
    <property type="evidence" value="ECO:0007669"/>
    <property type="project" value="InterPro"/>
</dbReference>
<organism evidence="1 2">
    <name type="scientific">Leptospirillum ferriphilum YSK</name>
    <dbReference type="NCBI Taxonomy" id="1441628"/>
    <lineage>
        <taxon>Bacteria</taxon>
        <taxon>Pseudomonadati</taxon>
        <taxon>Nitrospirota</taxon>
        <taxon>Nitrospiria</taxon>
        <taxon>Nitrospirales</taxon>
        <taxon>Nitrospiraceae</taxon>
        <taxon>Leptospirillum</taxon>
    </lineage>
</organism>
<protein>
    <submittedName>
        <fullName evidence="1">Proteasome component</fullName>
    </submittedName>
</protein>
<dbReference type="AlphaFoldDB" id="A0A059XV37"/>
<dbReference type="KEGG" id="lfp:Y981_10045"/>
<dbReference type="InterPro" id="IPR004347">
    <property type="entry name" value="Pup_ligase/deamidase"/>
</dbReference>
<keyword evidence="2" id="KW-1185">Reference proteome</keyword>
<dbReference type="GO" id="GO:0005524">
    <property type="term" value="F:ATP binding"/>
    <property type="evidence" value="ECO:0007669"/>
    <property type="project" value="TreeGrafter"/>
</dbReference>
<dbReference type="Pfam" id="PF03136">
    <property type="entry name" value="Pup_ligase"/>
    <property type="match status" value="1"/>
</dbReference>
<dbReference type="HOGENOM" id="CLU_040524_1_0_0"/>